<gene>
    <name evidence="2" type="ORF">IAB51_06200</name>
</gene>
<reference evidence="2" key="1">
    <citation type="submission" date="2020-10" db="EMBL/GenBank/DDBJ databases">
        <authorList>
            <person name="Gilroy R."/>
        </authorList>
    </citation>
    <scope>NUCLEOTIDE SEQUENCE</scope>
    <source>
        <strain evidence="2">CHK199-13235</strain>
    </source>
</reference>
<protein>
    <submittedName>
        <fullName evidence="2">Uncharacterized protein</fullName>
    </submittedName>
</protein>
<reference evidence="2" key="2">
    <citation type="journal article" date="2021" name="PeerJ">
        <title>Extensive microbial diversity within the chicken gut microbiome revealed by metagenomics and culture.</title>
        <authorList>
            <person name="Gilroy R."/>
            <person name="Ravi A."/>
            <person name="Getino M."/>
            <person name="Pursley I."/>
            <person name="Horton D.L."/>
            <person name="Alikhan N.F."/>
            <person name="Baker D."/>
            <person name="Gharbi K."/>
            <person name="Hall N."/>
            <person name="Watson M."/>
            <person name="Adriaenssens E.M."/>
            <person name="Foster-Nyarko E."/>
            <person name="Jarju S."/>
            <person name="Secka A."/>
            <person name="Antonio M."/>
            <person name="Oren A."/>
            <person name="Chaudhuri R.R."/>
            <person name="La Ragione R."/>
            <person name="Hildebrand F."/>
            <person name="Pallen M.J."/>
        </authorList>
    </citation>
    <scope>NUCLEOTIDE SEQUENCE</scope>
    <source>
        <strain evidence="2">CHK199-13235</strain>
    </source>
</reference>
<keyword evidence="1" id="KW-0732">Signal</keyword>
<dbReference type="PROSITE" id="PS51257">
    <property type="entry name" value="PROKAR_LIPOPROTEIN"/>
    <property type="match status" value="1"/>
</dbReference>
<name>A0A9D1FM77_9FIRM</name>
<evidence type="ECO:0000313" key="3">
    <source>
        <dbReference type="Proteomes" id="UP000824002"/>
    </source>
</evidence>
<dbReference type="AlphaFoldDB" id="A0A9D1FM77"/>
<feature type="chain" id="PRO_5039018724" evidence="1">
    <location>
        <begin position="23"/>
        <end position="50"/>
    </location>
</feature>
<sequence length="50" mass="5203">MKKCAAIILATLLLSACGTATPADTTSGSARENNADFSYENGAGIVYYEK</sequence>
<comment type="caution">
    <text evidence="2">The sequence shown here is derived from an EMBL/GenBank/DDBJ whole genome shotgun (WGS) entry which is preliminary data.</text>
</comment>
<dbReference type="EMBL" id="DVJP01000040">
    <property type="protein sequence ID" value="HIS76391.1"/>
    <property type="molecule type" value="Genomic_DNA"/>
</dbReference>
<evidence type="ECO:0000256" key="1">
    <source>
        <dbReference type="SAM" id="SignalP"/>
    </source>
</evidence>
<accession>A0A9D1FM77</accession>
<evidence type="ECO:0000313" key="2">
    <source>
        <dbReference type="EMBL" id="HIS76391.1"/>
    </source>
</evidence>
<organism evidence="2 3">
    <name type="scientific">Candidatus Merdivicinus excrementipullorum</name>
    <dbReference type="NCBI Taxonomy" id="2840867"/>
    <lineage>
        <taxon>Bacteria</taxon>
        <taxon>Bacillati</taxon>
        <taxon>Bacillota</taxon>
        <taxon>Clostridia</taxon>
        <taxon>Eubacteriales</taxon>
        <taxon>Oscillospiraceae</taxon>
        <taxon>Oscillospiraceae incertae sedis</taxon>
        <taxon>Candidatus Merdivicinus</taxon>
    </lineage>
</organism>
<feature type="signal peptide" evidence="1">
    <location>
        <begin position="1"/>
        <end position="22"/>
    </location>
</feature>
<proteinExistence type="predicted"/>
<dbReference type="Proteomes" id="UP000824002">
    <property type="component" value="Unassembled WGS sequence"/>
</dbReference>